<dbReference type="GO" id="GO:0009062">
    <property type="term" value="P:fatty acid catabolic process"/>
    <property type="evidence" value="ECO:0007669"/>
    <property type="project" value="TreeGrafter"/>
</dbReference>
<protein>
    <submittedName>
        <fullName evidence="5">Acyl-CoA hydrolase</fullName>
    </submittedName>
</protein>
<dbReference type="InterPro" id="IPR033120">
    <property type="entry name" value="HOTDOG_ACOT"/>
</dbReference>
<dbReference type="OrthoDB" id="8894489at2"/>
<name>A0A1H0CKY4_9BACT</name>
<dbReference type="InterPro" id="IPR029069">
    <property type="entry name" value="HotDog_dom_sf"/>
</dbReference>
<dbReference type="Proteomes" id="UP000199602">
    <property type="component" value="Unassembled WGS sequence"/>
</dbReference>
<dbReference type="InterPro" id="IPR006683">
    <property type="entry name" value="Thioestr_dom"/>
</dbReference>
<evidence type="ECO:0000313" key="6">
    <source>
        <dbReference type="Proteomes" id="UP000199602"/>
    </source>
</evidence>
<evidence type="ECO:0000256" key="3">
    <source>
        <dbReference type="PROSITE-ProRule" id="PRU01106"/>
    </source>
</evidence>
<dbReference type="SUPFAM" id="SSF54637">
    <property type="entry name" value="Thioesterase/thiol ester dehydrase-isomerase"/>
    <property type="match status" value="1"/>
</dbReference>
<dbReference type="STRING" id="206665.SAMN04488516_10390"/>
<reference evidence="5 6" key="1">
    <citation type="submission" date="2016-10" db="EMBL/GenBank/DDBJ databases">
        <authorList>
            <person name="de Groot N.N."/>
        </authorList>
    </citation>
    <scope>NUCLEOTIDE SEQUENCE [LARGE SCALE GENOMIC DNA]</scope>
    <source>
        <strain evidence="5 6">DSM 15269</strain>
    </source>
</reference>
<keyword evidence="6" id="KW-1185">Reference proteome</keyword>
<dbReference type="PROSITE" id="PS51770">
    <property type="entry name" value="HOTDOG_ACOT"/>
    <property type="match status" value="1"/>
</dbReference>
<dbReference type="Gene3D" id="3.10.129.10">
    <property type="entry name" value="Hotdog Thioesterase"/>
    <property type="match status" value="1"/>
</dbReference>
<comment type="similarity">
    <text evidence="1">Belongs to the acyl coenzyme A hydrolase family.</text>
</comment>
<dbReference type="PANTHER" id="PTHR11049:SF31">
    <property type="entry name" value="HOTDOG ACOT-TYPE DOMAIN-CONTAINING PROTEIN"/>
    <property type="match status" value="1"/>
</dbReference>
<keyword evidence="2 3" id="KW-0378">Hydrolase</keyword>
<dbReference type="GO" id="GO:0005829">
    <property type="term" value="C:cytosol"/>
    <property type="evidence" value="ECO:0007669"/>
    <property type="project" value="TreeGrafter"/>
</dbReference>
<organism evidence="5 6">
    <name type="scientific">Desulfonauticus submarinus</name>
    <dbReference type="NCBI Taxonomy" id="206665"/>
    <lineage>
        <taxon>Bacteria</taxon>
        <taxon>Pseudomonadati</taxon>
        <taxon>Thermodesulfobacteriota</taxon>
        <taxon>Desulfovibrionia</taxon>
        <taxon>Desulfovibrionales</taxon>
        <taxon>Desulfonauticaceae</taxon>
        <taxon>Desulfonauticus</taxon>
    </lineage>
</organism>
<evidence type="ECO:0000259" key="4">
    <source>
        <dbReference type="PROSITE" id="PS51770"/>
    </source>
</evidence>
<evidence type="ECO:0000256" key="2">
    <source>
        <dbReference type="ARBA" id="ARBA00022801"/>
    </source>
</evidence>
<evidence type="ECO:0000256" key="1">
    <source>
        <dbReference type="ARBA" id="ARBA00010458"/>
    </source>
</evidence>
<dbReference type="AlphaFoldDB" id="A0A1H0CKY4"/>
<dbReference type="GO" id="GO:0052816">
    <property type="term" value="F:long-chain fatty acyl-CoA hydrolase activity"/>
    <property type="evidence" value="ECO:0007669"/>
    <property type="project" value="TreeGrafter"/>
</dbReference>
<gene>
    <name evidence="5" type="ORF">SAMN04488516_10390</name>
</gene>
<dbReference type="RefSeq" id="WP_092064224.1">
    <property type="nucleotide sequence ID" value="NZ_FNIN01000003.1"/>
</dbReference>
<dbReference type="InterPro" id="IPR040170">
    <property type="entry name" value="Cytosol_ACT"/>
</dbReference>
<sequence length="122" mass="13966">METYVIVRPEHLNHHGYLFGGMMLKWVDEFAWLAASKEFTGCRMVTIAMDEIQFKKPVVNGSILRFDIKLYKQHNTSATYQVNVYADAPGATEEILVFNTKVTFVRVNEQGKKIPLPKKNGD</sequence>
<feature type="domain" description="HotDog ACOT-type" evidence="4">
    <location>
        <begin position="1"/>
        <end position="110"/>
    </location>
</feature>
<accession>A0A1H0CKY4</accession>
<dbReference type="CDD" id="cd03442">
    <property type="entry name" value="BFIT_BACH"/>
    <property type="match status" value="1"/>
</dbReference>
<proteinExistence type="inferred from homology"/>
<dbReference type="GO" id="GO:0006637">
    <property type="term" value="P:acyl-CoA metabolic process"/>
    <property type="evidence" value="ECO:0007669"/>
    <property type="project" value="TreeGrafter"/>
</dbReference>
<dbReference type="EMBL" id="FNIN01000003">
    <property type="protein sequence ID" value="SDN58524.1"/>
    <property type="molecule type" value="Genomic_DNA"/>
</dbReference>
<evidence type="ECO:0000313" key="5">
    <source>
        <dbReference type="EMBL" id="SDN58524.1"/>
    </source>
</evidence>
<dbReference type="Pfam" id="PF03061">
    <property type="entry name" value="4HBT"/>
    <property type="match status" value="1"/>
</dbReference>
<dbReference type="PANTHER" id="PTHR11049">
    <property type="entry name" value="ACYL COENZYME A THIOESTER HYDROLASE"/>
    <property type="match status" value="1"/>
</dbReference>